<gene>
    <name evidence="2" type="ORF">GNI_115390</name>
</gene>
<reference evidence="2" key="1">
    <citation type="submission" date="2013-12" db="EMBL/GenBank/DDBJ databases">
        <authorList>
            <person name="Omoto C.K."/>
            <person name="Sibley D."/>
            <person name="Venepally P."/>
            <person name="Hadjithomas M."/>
            <person name="Karamycheva S."/>
            <person name="Brunk B."/>
            <person name="Roos D."/>
            <person name="Caler E."/>
            <person name="Lorenzi H."/>
        </authorList>
    </citation>
    <scope>NUCLEOTIDE SEQUENCE</scope>
</reference>
<dbReference type="OrthoDB" id="295078at2759"/>
<dbReference type="Pfam" id="PF00566">
    <property type="entry name" value="RabGAP-TBC"/>
    <property type="match status" value="1"/>
</dbReference>
<dbReference type="SMART" id="SM00164">
    <property type="entry name" value="TBC"/>
    <property type="match status" value="1"/>
</dbReference>
<dbReference type="Gene3D" id="1.10.472.80">
    <property type="entry name" value="Ypt/Rab-GAP domain of gyp1p, domain 3"/>
    <property type="match status" value="1"/>
</dbReference>
<organism evidence="2 3">
    <name type="scientific">Gregarina niphandrodes</name>
    <name type="common">Septate eugregarine</name>
    <dbReference type="NCBI Taxonomy" id="110365"/>
    <lineage>
        <taxon>Eukaryota</taxon>
        <taxon>Sar</taxon>
        <taxon>Alveolata</taxon>
        <taxon>Apicomplexa</taxon>
        <taxon>Conoidasida</taxon>
        <taxon>Gregarinasina</taxon>
        <taxon>Eugregarinorida</taxon>
        <taxon>Gregarinidae</taxon>
        <taxon>Gregarina</taxon>
    </lineage>
</organism>
<dbReference type="PANTHER" id="PTHR22957">
    <property type="entry name" value="TBC1 DOMAIN FAMILY MEMBER GTPASE-ACTIVATING PROTEIN"/>
    <property type="match status" value="1"/>
</dbReference>
<protein>
    <submittedName>
        <fullName evidence="2">Rab-GTPase-TBC domain protein</fullName>
    </submittedName>
</protein>
<proteinExistence type="predicted"/>
<dbReference type="AlphaFoldDB" id="A0A023B2Y7"/>
<evidence type="ECO:0000259" key="1">
    <source>
        <dbReference type="PROSITE" id="PS50086"/>
    </source>
</evidence>
<name>A0A023B2Y7_GRENI</name>
<evidence type="ECO:0000313" key="2">
    <source>
        <dbReference type="EMBL" id="EZG55265.1"/>
    </source>
</evidence>
<dbReference type="Gene3D" id="1.10.8.270">
    <property type="entry name" value="putative rabgap domain of human tbc1 domain family member 14 like domains"/>
    <property type="match status" value="1"/>
</dbReference>
<evidence type="ECO:0000313" key="3">
    <source>
        <dbReference type="Proteomes" id="UP000019763"/>
    </source>
</evidence>
<dbReference type="VEuPathDB" id="CryptoDB:GNI_115390"/>
<feature type="domain" description="Rab-GAP TBC" evidence="1">
    <location>
        <begin position="7"/>
        <end position="201"/>
    </location>
</feature>
<sequence>MVKWGDILNEEFRDIIWCSALGDPGIYPTPASFERCKLHAGSYTRNPEEIRKDTGRTFTQFPQFDVLMQMKLEDTLATSLFKAPKPTDYCQGMNYIAALFLYVAYGHTKKASEMMYQWLFKRDNILRFESGFKLVRHECQRLLKFVDQYTPTLNLQLRRFNLGLELFSFSWHLLLYVYEVQQDPSLINVLLAIWDQILIQDDHEYLIKTSAFILTCAENLLISDSAAEVHEEDLMSLLKNMPNHVFQKYSAKPEIFIWEVSQVTLPPDDSLETRVATSGGFIPFCNPRSTRNNVPEDLYQAKSPHSRRTESCFKESCFGESCFKESLRTNWEPTRNPAPGCGQ</sequence>
<dbReference type="InterPro" id="IPR000195">
    <property type="entry name" value="Rab-GAP-TBC_dom"/>
</dbReference>
<dbReference type="RefSeq" id="XP_011131680.1">
    <property type="nucleotide sequence ID" value="XM_011133378.1"/>
</dbReference>
<dbReference type="SUPFAM" id="SSF47923">
    <property type="entry name" value="Ypt/Rab-GAP domain of gyp1p"/>
    <property type="match status" value="2"/>
</dbReference>
<dbReference type="PROSITE" id="PS50086">
    <property type="entry name" value="TBC_RABGAP"/>
    <property type="match status" value="1"/>
</dbReference>
<comment type="caution">
    <text evidence="2">The sequence shown here is derived from an EMBL/GenBank/DDBJ whole genome shotgun (WGS) entry which is preliminary data.</text>
</comment>
<dbReference type="InterPro" id="IPR035969">
    <property type="entry name" value="Rab-GAP_TBC_sf"/>
</dbReference>
<dbReference type="PANTHER" id="PTHR22957:SF661">
    <property type="entry name" value="GH16847P"/>
    <property type="match status" value="1"/>
</dbReference>
<dbReference type="GeneID" id="22914101"/>
<keyword evidence="3" id="KW-1185">Reference proteome</keyword>
<dbReference type="EMBL" id="AFNH02000858">
    <property type="protein sequence ID" value="EZG55265.1"/>
    <property type="molecule type" value="Genomic_DNA"/>
</dbReference>
<accession>A0A023B2Y7</accession>
<dbReference type="Proteomes" id="UP000019763">
    <property type="component" value="Unassembled WGS sequence"/>
</dbReference>
<dbReference type="GO" id="GO:0005096">
    <property type="term" value="F:GTPase activator activity"/>
    <property type="evidence" value="ECO:0007669"/>
    <property type="project" value="TreeGrafter"/>
</dbReference>